<organism evidence="1 2">
    <name type="scientific">Yarrowia lipolytica</name>
    <name type="common">Candida lipolytica</name>
    <dbReference type="NCBI Taxonomy" id="4952"/>
    <lineage>
        <taxon>Eukaryota</taxon>
        <taxon>Fungi</taxon>
        <taxon>Dikarya</taxon>
        <taxon>Ascomycota</taxon>
        <taxon>Saccharomycotina</taxon>
        <taxon>Dipodascomycetes</taxon>
        <taxon>Dipodascales</taxon>
        <taxon>Dipodascales incertae sedis</taxon>
        <taxon>Yarrowia</taxon>
    </lineage>
</organism>
<name>A0A1D8NGK2_YARLL</name>
<evidence type="ECO:0000313" key="2">
    <source>
        <dbReference type="Proteomes" id="UP000182444"/>
    </source>
</evidence>
<proteinExistence type="predicted"/>
<protein>
    <submittedName>
        <fullName evidence="1">Uncharacterized protein</fullName>
    </submittedName>
</protein>
<gene>
    <name evidence="1" type="ORF">YALI1_E00695g</name>
</gene>
<reference evidence="1 2" key="1">
    <citation type="journal article" date="2016" name="PLoS ONE">
        <title>Sequence Assembly of Yarrowia lipolytica Strain W29/CLIB89 Shows Transposable Element Diversity.</title>
        <authorList>
            <person name="Magnan C."/>
            <person name="Yu J."/>
            <person name="Chang I."/>
            <person name="Jahn E."/>
            <person name="Kanomata Y."/>
            <person name="Wu J."/>
            <person name="Zeller M."/>
            <person name="Oakes M."/>
            <person name="Baldi P."/>
            <person name="Sandmeyer S."/>
        </authorList>
    </citation>
    <scope>NUCLEOTIDE SEQUENCE [LARGE SCALE GENOMIC DNA]</scope>
    <source>
        <strain evidence="2">CLIB89(W29)</strain>
    </source>
</reference>
<dbReference type="AlphaFoldDB" id="A0A1D8NGK2"/>
<evidence type="ECO:0000313" key="1">
    <source>
        <dbReference type="EMBL" id="AOW04758.1"/>
    </source>
</evidence>
<dbReference type="GeneID" id="94583500"/>
<sequence>MRKMSALLCSTNLTPSLPANRTCTYSCLYATSRLIVPPHLYISSICWDGHYRPLAARLVCGSSAGCVLVQKSRLCEKAATSRTIWAVQEQLFGPSLTFIVHWSCGITQWFVLHGDGVKPEGNFISDPLPSYYMQASFLGPLALHQPTWLTHCHQ</sequence>
<accession>A0A1D8NGK2</accession>
<dbReference type="RefSeq" id="XP_068138986.1">
    <property type="nucleotide sequence ID" value="XM_068282885.1"/>
</dbReference>
<dbReference type="VEuPathDB" id="FungiDB:YALI1_E00695g"/>
<dbReference type="EMBL" id="CP017557">
    <property type="protein sequence ID" value="AOW04758.1"/>
    <property type="molecule type" value="Genomic_DNA"/>
</dbReference>
<dbReference type="Proteomes" id="UP000182444">
    <property type="component" value="Chromosome 1E"/>
</dbReference>